<organism evidence="11 12">
    <name type="scientific">Junco hyemalis</name>
    <name type="common">Dark-eyed junco</name>
    <dbReference type="NCBI Taxonomy" id="40217"/>
    <lineage>
        <taxon>Eukaryota</taxon>
        <taxon>Metazoa</taxon>
        <taxon>Chordata</taxon>
        <taxon>Craniata</taxon>
        <taxon>Vertebrata</taxon>
        <taxon>Euteleostomi</taxon>
        <taxon>Archelosauria</taxon>
        <taxon>Archosauria</taxon>
        <taxon>Dinosauria</taxon>
        <taxon>Saurischia</taxon>
        <taxon>Theropoda</taxon>
        <taxon>Coelurosauria</taxon>
        <taxon>Aves</taxon>
        <taxon>Neognathae</taxon>
        <taxon>Neoaves</taxon>
        <taxon>Telluraves</taxon>
        <taxon>Australaves</taxon>
        <taxon>Passeriformes</taxon>
        <taxon>Passerellidae</taxon>
        <taxon>Junco</taxon>
    </lineage>
</organism>
<dbReference type="InterPro" id="IPR036058">
    <property type="entry name" value="Kazal_dom_sf"/>
</dbReference>
<dbReference type="PANTHER" id="PTHR47729">
    <property type="entry name" value="SERINE PEPTIDASE INHIBITOR, KAZAL TYPE 2, TANDEM DUPLICATE 1-RELATED"/>
    <property type="match status" value="1"/>
</dbReference>
<keyword evidence="4" id="KW-0646">Protease inhibitor</keyword>
<reference evidence="11" key="1">
    <citation type="submission" date="2025-08" db="UniProtKB">
        <authorList>
            <consortium name="Ensembl"/>
        </authorList>
    </citation>
    <scope>IDENTIFICATION</scope>
</reference>
<dbReference type="Proteomes" id="UP000694408">
    <property type="component" value="Unplaced"/>
</dbReference>
<keyword evidence="7" id="KW-1015">Disulfide bond</keyword>
<keyword evidence="9" id="KW-0732">Signal</keyword>
<sequence>SSLVPILLVLGLLPVSVLKTCLKWCNFGFSCTCLPQPNCARYGNYMCPRDYHPVCGTDGETYGNECVLCLAKIKKVTKISKDT</sequence>
<feature type="domain" description="Kazal-like" evidence="10">
    <location>
        <begin position="34"/>
        <end position="83"/>
    </location>
</feature>
<evidence type="ECO:0000256" key="8">
    <source>
        <dbReference type="ARBA" id="ARBA00023180"/>
    </source>
</evidence>
<evidence type="ECO:0000256" key="7">
    <source>
        <dbReference type="ARBA" id="ARBA00023157"/>
    </source>
</evidence>
<dbReference type="InterPro" id="IPR051597">
    <property type="entry name" value="Bifunctional_prot_inhibitor"/>
</dbReference>
<evidence type="ECO:0000313" key="11">
    <source>
        <dbReference type="Ensembl" id="ENSJHYP00000011927.1"/>
    </source>
</evidence>
<dbReference type="SUPFAM" id="SSF100895">
    <property type="entry name" value="Kazal-type serine protease inhibitors"/>
    <property type="match status" value="1"/>
</dbReference>
<evidence type="ECO:0000256" key="5">
    <source>
        <dbReference type="ARBA" id="ARBA00022737"/>
    </source>
</evidence>
<proteinExistence type="predicted"/>
<dbReference type="SMART" id="SM00280">
    <property type="entry name" value="KAZAL"/>
    <property type="match status" value="1"/>
</dbReference>
<accession>A0A8C5J2P1</accession>
<comment type="subcellular location">
    <subcellularLocation>
        <location evidence="1">Secreted</location>
    </subcellularLocation>
</comment>
<dbReference type="PROSITE" id="PS00282">
    <property type="entry name" value="KAZAL_1"/>
    <property type="match status" value="1"/>
</dbReference>
<keyword evidence="8" id="KW-0325">Glycoprotein</keyword>
<dbReference type="PROSITE" id="PS51465">
    <property type="entry name" value="KAZAL_2"/>
    <property type="match status" value="1"/>
</dbReference>
<keyword evidence="12" id="KW-1185">Reference proteome</keyword>
<dbReference type="GO" id="GO:0004867">
    <property type="term" value="F:serine-type endopeptidase inhibitor activity"/>
    <property type="evidence" value="ECO:0007669"/>
    <property type="project" value="UniProtKB-KW"/>
</dbReference>
<dbReference type="InterPro" id="IPR002350">
    <property type="entry name" value="Kazal_dom"/>
</dbReference>
<dbReference type="Gene3D" id="3.30.60.30">
    <property type="match status" value="1"/>
</dbReference>
<keyword evidence="6" id="KW-0722">Serine protease inhibitor</keyword>
<evidence type="ECO:0000259" key="10">
    <source>
        <dbReference type="PROSITE" id="PS51465"/>
    </source>
</evidence>
<evidence type="ECO:0000256" key="2">
    <source>
        <dbReference type="ARBA" id="ARBA00019248"/>
    </source>
</evidence>
<dbReference type="InterPro" id="IPR001239">
    <property type="entry name" value="Prot_inh_Kazal-m"/>
</dbReference>
<evidence type="ECO:0000256" key="4">
    <source>
        <dbReference type="ARBA" id="ARBA00022690"/>
    </source>
</evidence>
<evidence type="ECO:0000256" key="6">
    <source>
        <dbReference type="ARBA" id="ARBA00022900"/>
    </source>
</evidence>
<feature type="chain" id="PRO_5034514325" description="Ovomucoid" evidence="9">
    <location>
        <begin position="20"/>
        <end position="83"/>
    </location>
</feature>
<evidence type="ECO:0000256" key="9">
    <source>
        <dbReference type="SAM" id="SignalP"/>
    </source>
</evidence>
<feature type="signal peptide" evidence="9">
    <location>
        <begin position="1"/>
        <end position="19"/>
    </location>
</feature>
<evidence type="ECO:0000256" key="1">
    <source>
        <dbReference type="ARBA" id="ARBA00004613"/>
    </source>
</evidence>
<name>A0A8C5J2P1_JUNHY</name>
<dbReference type="GO" id="GO:0005576">
    <property type="term" value="C:extracellular region"/>
    <property type="evidence" value="ECO:0007669"/>
    <property type="project" value="UniProtKB-SubCell"/>
</dbReference>
<keyword evidence="3" id="KW-0964">Secreted</keyword>
<evidence type="ECO:0000256" key="3">
    <source>
        <dbReference type="ARBA" id="ARBA00022525"/>
    </source>
</evidence>
<evidence type="ECO:0000313" key="12">
    <source>
        <dbReference type="Proteomes" id="UP000694408"/>
    </source>
</evidence>
<dbReference type="Pfam" id="PF00050">
    <property type="entry name" value="Kazal_1"/>
    <property type="match status" value="1"/>
</dbReference>
<dbReference type="AlphaFoldDB" id="A0A8C5J2P1"/>
<protein>
    <recommendedName>
        <fullName evidence="2">Ovomucoid</fullName>
    </recommendedName>
</protein>
<dbReference type="PRINTS" id="PR00290">
    <property type="entry name" value="KAZALINHBTR"/>
</dbReference>
<dbReference type="Ensembl" id="ENSJHYT00000014422.1">
    <property type="protein sequence ID" value="ENSJHYP00000011927.1"/>
    <property type="gene ID" value="ENSJHYG00000009306.1"/>
</dbReference>
<dbReference type="PANTHER" id="PTHR47729:SF1">
    <property type="entry name" value="OVOMUCOID-LIKE-RELATED"/>
    <property type="match status" value="1"/>
</dbReference>
<reference evidence="11" key="2">
    <citation type="submission" date="2025-09" db="UniProtKB">
        <authorList>
            <consortium name="Ensembl"/>
        </authorList>
    </citation>
    <scope>IDENTIFICATION</scope>
</reference>
<keyword evidence="5" id="KW-0677">Repeat</keyword>